<reference evidence="2 3" key="1">
    <citation type="submission" date="2007-10" db="EMBL/GenBank/DDBJ databases">
        <authorList>
            <person name="Wagner-Dobler I."/>
            <person name="Ferriera S."/>
            <person name="Johnson J."/>
            <person name="Kravitz S."/>
            <person name="Beeson K."/>
            <person name="Sutton G."/>
            <person name="Rogers Y.-H."/>
            <person name="Friedman R."/>
            <person name="Frazier M."/>
            <person name="Venter J.C."/>
        </authorList>
    </citation>
    <scope>NUCLEOTIDE SEQUENCE [LARGE SCALE GENOMIC DNA]</scope>
    <source>
        <strain evidence="2 3">DFL-43</strain>
    </source>
</reference>
<dbReference type="eggNOG" id="COG3012">
    <property type="taxonomic scope" value="Bacteria"/>
</dbReference>
<comment type="caution">
    <text evidence="2">The sequence shown here is derived from an EMBL/GenBank/DDBJ whole genome shotgun (WGS) entry which is preliminary data.</text>
</comment>
<dbReference type="Gene3D" id="3.10.450.50">
    <property type="match status" value="1"/>
</dbReference>
<reference evidence="2 3" key="2">
    <citation type="submission" date="2012-06" db="EMBL/GenBank/DDBJ databases">
        <authorList>
            <person name="Fiebig A."/>
        </authorList>
    </citation>
    <scope>NUCLEOTIDE SEQUENCE [LARGE SCALE GENOMIC DNA]</scope>
    <source>
        <strain evidence="2 3">DFL-43</strain>
    </source>
</reference>
<evidence type="ECO:0000259" key="1">
    <source>
        <dbReference type="Pfam" id="PF17775"/>
    </source>
</evidence>
<dbReference type="PANTHER" id="PTHR33747:SF1">
    <property type="entry name" value="ADENYLATE CYCLASE-ASSOCIATED CAP C-TERMINAL DOMAIN-CONTAINING PROTEIN"/>
    <property type="match status" value="1"/>
</dbReference>
<feature type="domain" description="YchJ-like middle NTF2-like" evidence="1">
    <location>
        <begin position="27"/>
        <end position="125"/>
    </location>
</feature>
<proteinExistence type="predicted"/>
<dbReference type="InterPro" id="IPR032710">
    <property type="entry name" value="NTF2-like_dom_sf"/>
</dbReference>
<dbReference type="EMBL" id="ABIA03000002">
    <property type="protein sequence ID" value="EDQ33657.1"/>
    <property type="molecule type" value="Genomic_DNA"/>
</dbReference>
<dbReference type="SUPFAM" id="SSF103642">
    <property type="entry name" value="Sec-C motif"/>
    <property type="match status" value="1"/>
</dbReference>
<sequence length="164" mass="17804">MSQCPCGSNADYAACCEPFHLGEPAPTAEKLMRSRYAAYALGKFDYLEATCAGPASHDFSRTEAEQAQLSTKWLGLEILRVKKGGVTDSEGTVKFIARYSQNGRDGALTETSEFRRVDGVWTYWDRQKIDAPGATGLRTASVGRNDPCPCGSGKKYKKCCGANV</sequence>
<dbReference type="Proteomes" id="UP000004291">
    <property type="component" value="Chromosome"/>
</dbReference>
<dbReference type="OrthoDB" id="21421at2"/>
<dbReference type="SUPFAM" id="SSF54427">
    <property type="entry name" value="NTF2-like"/>
    <property type="match status" value="1"/>
</dbReference>
<name>A9D3C2_HOEPD</name>
<evidence type="ECO:0000313" key="3">
    <source>
        <dbReference type="Proteomes" id="UP000004291"/>
    </source>
</evidence>
<dbReference type="Pfam" id="PF17775">
    <property type="entry name" value="YchJ_M-like"/>
    <property type="match status" value="1"/>
</dbReference>
<dbReference type="AlphaFoldDB" id="A9D3C2"/>
<dbReference type="Pfam" id="PF02810">
    <property type="entry name" value="SEC-C"/>
    <property type="match status" value="2"/>
</dbReference>
<dbReference type="HOGENOM" id="CLU_099590_0_0_5"/>
<evidence type="ECO:0000313" key="2">
    <source>
        <dbReference type="EMBL" id="EDQ33657.1"/>
    </source>
</evidence>
<dbReference type="InterPro" id="IPR048469">
    <property type="entry name" value="YchJ-like_M"/>
</dbReference>
<keyword evidence="3" id="KW-1185">Reference proteome</keyword>
<dbReference type="PANTHER" id="PTHR33747">
    <property type="entry name" value="UPF0225 PROTEIN SCO1677"/>
    <property type="match status" value="1"/>
</dbReference>
<accession>A9D3C2</accession>
<gene>
    <name evidence="2" type="ORF">HPDFL43_04370</name>
</gene>
<organism evidence="2 3">
    <name type="scientific">Hoeflea phototrophica (strain DSM 17068 / NCIMB 14078 / DFL-43)</name>
    <dbReference type="NCBI Taxonomy" id="411684"/>
    <lineage>
        <taxon>Bacteria</taxon>
        <taxon>Pseudomonadati</taxon>
        <taxon>Pseudomonadota</taxon>
        <taxon>Alphaproteobacteria</taxon>
        <taxon>Hyphomicrobiales</taxon>
        <taxon>Rhizobiaceae</taxon>
        <taxon>Hoeflea</taxon>
    </lineage>
</organism>
<dbReference type="STRING" id="411684.HPDFL43_04370"/>
<protein>
    <recommendedName>
        <fullName evidence="1">YchJ-like middle NTF2-like domain-containing protein</fullName>
    </recommendedName>
</protein>
<dbReference type="InterPro" id="IPR004027">
    <property type="entry name" value="SEC_C_motif"/>
</dbReference>
<dbReference type="RefSeq" id="WP_007196664.1">
    <property type="nucleotide sequence ID" value="NZ_CM002917.1"/>
</dbReference>